<name>A0A1I2GI84_9BACT</name>
<dbReference type="EMBL" id="FONY01000018">
    <property type="protein sequence ID" value="SFF16769.1"/>
    <property type="molecule type" value="Genomic_DNA"/>
</dbReference>
<sequence length="285" mass="33224">MIQCLKVYLRMNRSSQFFIDSCFVSLFLFFTMSFQLVFAQIDTLKKQSKTDETLGVREINLDSLKKEAKKKKNIFWLFKAKNRILKDSTLNVWKDSLERNKKFKADSLALIARMMLDTLYGYGEGKMSLPTRAALLSAALPGLGQYFNRSLWYLKIPVIYGLFGFTIYQTSIYHKQHILLRDALLYREDENPLTVPDPVYATFDNQGLRTRRDAFRRERDFNVILTFAVYMLNIAEAAATAHLKSFDISDDLSLKIQPKTMLLPENQIFTGVSFNFQLHRQQSKR</sequence>
<dbReference type="Proteomes" id="UP000199513">
    <property type="component" value="Unassembled WGS sequence"/>
</dbReference>
<reference evidence="2 3" key="1">
    <citation type="submission" date="2016-10" db="EMBL/GenBank/DDBJ databases">
        <authorList>
            <person name="de Groot N.N."/>
        </authorList>
    </citation>
    <scope>NUCLEOTIDE SEQUENCE [LARGE SCALE GENOMIC DNA]</scope>
    <source>
        <strain>GEY</strain>
        <strain evidence="3">DSM 9560</strain>
    </source>
</reference>
<evidence type="ECO:0000313" key="2">
    <source>
        <dbReference type="EMBL" id="SFF16769.1"/>
    </source>
</evidence>
<proteinExistence type="predicted"/>
<dbReference type="STRING" id="1003.SAMN04488541_101874"/>
<dbReference type="Pfam" id="PF18935">
    <property type="entry name" value="DUF5683"/>
    <property type="match status" value="1"/>
</dbReference>
<evidence type="ECO:0000313" key="3">
    <source>
        <dbReference type="Proteomes" id="UP000199513"/>
    </source>
</evidence>
<dbReference type="AlphaFoldDB" id="A0A1I2GI84"/>
<dbReference type="InterPro" id="IPR043738">
    <property type="entry name" value="DUF5683"/>
</dbReference>
<keyword evidence="3" id="KW-1185">Reference proteome</keyword>
<protein>
    <recommendedName>
        <fullName evidence="1">DUF5683 domain-containing protein</fullName>
    </recommendedName>
</protein>
<feature type="domain" description="DUF5683" evidence="1">
    <location>
        <begin position="129"/>
        <end position="277"/>
    </location>
</feature>
<organism evidence="2 3">
    <name type="scientific">Thermoflexibacter ruber</name>
    <dbReference type="NCBI Taxonomy" id="1003"/>
    <lineage>
        <taxon>Bacteria</taxon>
        <taxon>Pseudomonadati</taxon>
        <taxon>Bacteroidota</taxon>
        <taxon>Cytophagia</taxon>
        <taxon>Cytophagales</taxon>
        <taxon>Thermoflexibacteraceae</taxon>
        <taxon>Thermoflexibacter</taxon>
    </lineage>
</organism>
<evidence type="ECO:0000259" key="1">
    <source>
        <dbReference type="Pfam" id="PF18935"/>
    </source>
</evidence>
<accession>A0A1I2GI84</accession>
<gene>
    <name evidence="2" type="ORF">SAMN04488541_101874</name>
</gene>